<dbReference type="EMBL" id="JAKEKT020000008">
    <property type="protein sequence ID" value="KAL1648816.1"/>
    <property type="molecule type" value="Genomic_DNA"/>
</dbReference>
<dbReference type="PANTHER" id="PTHR10039:SF16">
    <property type="entry name" value="GPI INOSITOL-DEACYLASE"/>
    <property type="match status" value="1"/>
</dbReference>
<evidence type="ECO:0000256" key="1">
    <source>
        <dbReference type="ARBA" id="ARBA00022737"/>
    </source>
</evidence>
<reference evidence="4 5" key="1">
    <citation type="journal article" date="2023" name="Plant Dis.">
        <title>First Report of Diplodia intermedia Causing Canker and Dieback Diseases on Apple Trees in Canada.</title>
        <authorList>
            <person name="Ellouze W."/>
            <person name="Ilyukhin E."/>
            <person name="Sulman M."/>
            <person name="Ali S."/>
        </authorList>
    </citation>
    <scope>NUCLEOTIDE SEQUENCE [LARGE SCALE GENOMIC DNA]</scope>
    <source>
        <strain evidence="4 5">M45-28</strain>
    </source>
</reference>
<feature type="region of interest" description="Disordered" evidence="2">
    <location>
        <begin position="832"/>
        <end position="856"/>
    </location>
</feature>
<dbReference type="SUPFAM" id="SSF52540">
    <property type="entry name" value="P-loop containing nucleoside triphosphate hydrolases"/>
    <property type="match status" value="1"/>
</dbReference>
<dbReference type="Gene3D" id="3.40.50.300">
    <property type="entry name" value="P-loop containing nucleotide triphosphate hydrolases"/>
    <property type="match status" value="1"/>
</dbReference>
<evidence type="ECO:0000313" key="5">
    <source>
        <dbReference type="Proteomes" id="UP001521184"/>
    </source>
</evidence>
<evidence type="ECO:0000259" key="3">
    <source>
        <dbReference type="Pfam" id="PF24883"/>
    </source>
</evidence>
<feature type="domain" description="Nephrocystin 3-like N-terminal" evidence="3">
    <location>
        <begin position="257"/>
        <end position="423"/>
    </location>
</feature>
<organism evidence="4 5">
    <name type="scientific">Diplodia intermedia</name>
    <dbReference type="NCBI Taxonomy" id="856260"/>
    <lineage>
        <taxon>Eukaryota</taxon>
        <taxon>Fungi</taxon>
        <taxon>Dikarya</taxon>
        <taxon>Ascomycota</taxon>
        <taxon>Pezizomycotina</taxon>
        <taxon>Dothideomycetes</taxon>
        <taxon>Dothideomycetes incertae sedis</taxon>
        <taxon>Botryosphaeriales</taxon>
        <taxon>Botryosphaeriaceae</taxon>
        <taxon>Diplodia</taxon>
    </lineage>
</organism>
<keyword evidence="1" id="KW-0677">Repeat</keyword>
<comment type="caution">
    <text evidence="4">The sequence shown here is derived from an EMBL/GenBank/DDBJ whole genome shotgun (WGS) entry which is preliminary data.</text>
</comment>
<gene>
    <name evidence="4" type="ORF">SLS58_001996</name>
</gene>
<evidence type="ECO:0000313" key="4">
    <source>
        <dbReference type="EMBL" id="KAL1648816.1"/>
    </source>
</evidence>
<name>A0ABR3U1B4_9PEZI</name>
<dbReference type="InterPro" id="IPR027417">
    <property type="entry name" value="P-loop_NTPase"/>
</dbReference>
<dbReference type="Proteomes" id="UP001521184">
    <property type="component" value="Unassembled WGS sequence"/>
</dbReference>
<feature type="compositionally biased region" description="Low complexity" evidence="2">
    <location>
        <begin position="836"/>
        <end position="845"/>
    </location>
</feature>
<dbReference type="PANTHER" id="PTHR10039">
    <property type="entry name" value="AMELOGENIN"/>
    <property type="match status" value="1"/>
</dbReference>
<protein>
    <recommendedName>
        <fullName evidence="3">Nephrocystin 3-like N-terminal domain-containing protein</fullName>
    </recommendedName>
</protein>
<proteinExistence type="predicted"/>
<dbReference type="Pfam" id="PF24883">
    <property type="entry name" value="NPHP3_N"/>
    <property type="match status" value="1"/>
</dbReference>
<evidence type="ECO:0000256" key="2">
    <source>
        <dbReference type="SAM" id="MobiDB-lite"/>
    </source>
</evidence>
<accession>A0ABR3U1B4</accession>
<dbReference type="InterPro" id="IPR056884">
    <property type="entry name" value="NPHP3-like_N"/>
</dbReference>
<keyword evidence="5" id="KW-1185">Reference proteome</keyword>
<sequence>MGSGSCSEKVHAQSGLGSKDIKGIQSSAYEKARASLTQEEQSRLKTSDFQDASQLLQNLNSSNDKSCSDSRMRKGLKKLKPKLESVQEAANIAGIFGGAEPTGTLSVICGLTSAACSAGIRLANAADHLDTEVKLLFDLAPRLIQCDGLTSSTKNPELIRNDLVRVYTGMFRFYLVAMKILDHESFLVALGEHKDEMSEAVSGFSSYWHQFLEGVQIDTLETTTDTLGAVRKIQIAEILEKECAHESEYRPPTPAANTCQWLSSADGFRLWHQSATMNTHFLTMFGAMGSGKTVATAYLGGHLRSESEDRTVISYYIHSDGERSKPTNIYCSLIKQFISWHPEFEARLLGLLQEHSVVDPQRQARRPEVLRRSFVGLLDAADKRVCILLDALDALDLEAQEELGQLFGDLLKLKCRCKVFLTSQPDNHIKRLIPGKIFEIGTWRKQVREENHLIAENLMDKKWFEDDRRNQYDEEDCKHLIKGIAKLADSSPLMVYLNVAHADALTREATYRTVDEVLHIVGGAPSRYSKIPRKWAEIRKQVLERLDVGDEVIDPLLRFLAITSRPVTIREACAFVIYDTQDGDKMPRELDAHGQKRIMEWIRPFVATDDESDPDSVLRLYHNSLQKLIILKEPSAWDTETAIKDNKQYDQRKAQMDGELASKCLRYLCFPECSSEGFIKSGIPKGNFFNYAACTWQHHLASSAGPTAQQLECIMAICKPGSAILRNWTDQNLRYEKTFLPELSELDPLVVLVHFRLEKLTSMLLDRPDAFEPPNFSPTSARTALTCALQTERFALATAIITRAGPRLDALEAWKQLMQAYNPALEFWLPKPPPTRLTTSTTTTTASNDQQPHATTMEKRARKALTRREQAWQAFLDPLILRLLADLKSHPGAAAAAAALREAVANNCLSVVAKLFSHAASDAELRRKLLVLVPPDDGPRGGGGEVHQVVGVAALQGNVEMLDLLLGHGQQRGGNMMMEKHVRHLGPRGETVFHAAAQMVCSDFRPEVFAVLRRAWPEGADVLDERGRHFRDLLRPGESELVG</sequence>